<protein>
    <submittedName>
        <fullName evidence="1">Uncharacterized protein</fullName>
    </submittedName>
</protein>
<dbReference type="GeneID" id="28995747"/>
<keyword evidence="2" id="KW-1185">Reference proteome</keyword>
<evidence type="ECO:0000313" key="1">
    <source>
        <dbReference type="EMBL" id="OAD78499.1"/>
    </source>
</evidence>
<sequence length="445" mass="51544">MQTGYYSLLLNGTLFLHNSIDSTLLKAPGVVHWDIDNISFYSTCLLIKTILSLKVLIKSSLPYHKYNNKAYMKANKIRNELDKISPQLIFRQMIIRFKSKLDSVKELPLDSGNPIKECGKGVSKAKDRTILNPDKFSYEGTDNVLVNITTSIPMSLPRMVFHLKLFGHYTALSTHSNEDNISLRLSKEEETFLRFSSVTNMKASDVDVSRGCFRQRRYLERLKKHTDGGKEVQSIEDSTRKMASTPVTFSAMVIENLHEQYKQRRKLRDFYNSAKMINQKRHVEIQQHRYCHRLFRRKRLKPKHSDSKFSSKKSLLFFTGDRGTGTIFRPKGFRMYGGKWKQKIHRETANVCITNECKTSQTCIFSFSSLINPRIPGKKEGSYKGNKGTFLCINSRCITVKKQWAMPVHFLRGSKGAHSQAYLLHRFRVFKADRLPSNRLFLRSI</sequence>
<proteinExistence type="predicted"/>
<name>A0A167PTB0_PHYB8</name>
<dbReference type="AlphaFoldDB" id="A0A167PTB0"/>
<dbReference type="OrthoDB" id="2211878at2759"/>
<dbReference type="STRING" id="763407.A0A167PTB0"/>
<organism evidence="1 2">
    <name type="scientific">Phycomyces blakesleeanus (strain ATCC 8743b / DSM 1359 / FGSC 10004 / NBRC 33097 / NRRL 1555)</name>
    <dbReference type="NCBI Taxonomy" id="763407"/>
    <lineage>
        <taxon>Eukaryota</taxon>
        <taxon>Fungi</taxon>
        <taxon>Fungi incertae sedis</taxon>
        <taxon>Mucoromycota</taxon>
        <taxon>Mucoromycotina</taxon>
        <taxon>Mucoromycetes</taxon>
        <taxon>Mucorales</taxon>
        <taxon>Phycomycetaceae</taxon>
        <taxon>Phycomyces</taxon>
    </lineage>
</organism>
<dbReference type="EMBL" id="KV440973">
    <property type="protein sequence ID" value="OAD78499.1"/>
    <property type="molecule type" value="Genomic_DNA"/>
</dbReference>
<dbReference type="Proteomes" id="UP000077315">
    <property type="component" value="Unassembled WGS sequence"/>
</dbReference>
<gene>
    <name evidence="1" type="ORF">PHYBLDRAFT_163609</name>
</gene>
<accession>A0A167PTB0</accession>
<dbReference type="InParanoid" id="A0A167PTB0"/>
<dbReference type="RefSeq" id="XP_018296539.1">
    <property type="nucleotide sequence ID" value="XM_018434841.1"/>
</dbReference>
<reference evidence="2" key="1">
    <citation type="submission" date="2015-06" db="EMBL/GenBank/DDBJ databases">
        <title>Expansion of signal transduction pathways in fungi by whole-genome duplication.</title>
        <authorList>
            <consortium name="DOE Joint Genome Institute"/>
            <person name="Corrochano L.M."/>
            <person name="Kuo A."/>
            <person name="Marcet-Houben M."/>
            <person name="Polaino S."/>
            <person name="Salamov A."/>
            <person name="Villalobos J.M."/>
            <person name="Alvarez M.I."/>
            <person name="Avalos J."/>
            <person name="Benito E.P."/>
            <person name="Benoit I."/>
            <person name="Burger G."/>
            <person name="Camino L.P."/>
            <person name="Canovas D."/>
            <person name="Cerda-Olmedo E."/>
            <person name="Cheng J.-F."/>
            <person name="Dominguez A."/>
            <person name="Elias M."/>
            <person name="Eslava A.P."/>
            <person name="Glaser F."/>
            <person name="Grimwood J."/>
            <person name="Gutierrez G."/>
            <person name="Heitman J."/>
            <person name="Henrissat B."/>
            <person name="Iturriaga E.A."/>
            <person name="Lang B.F."/>
            <person name="Lavin J.L."/>
            <person name="Lee S."/>
            <person name="Li W."/>
            <person name="Lindquist E."/>
            <person name="Lopez-Garcia S."/>
            <person name="Luque E.M."/>
            <person name="Marcos A.T."/>
            <person name="Martin J."/>
            <person name="McCluskey K."/>
            <person name="Medina H.R."/>
            <person name="Miralles-Duran A."/>
            <person name="Miyazaki A."/>
            <person name="Munoz-Torres E."/>
            <person name="Oguiza J.A."/>
            <person name="Ohm R."/>
            <person name="Olmedo M."/>
            <person name="Orejas M."/>
            <person name="Ortiz-Castellanos L."/>
            <person name="Pisabarro A.G."/>
            <person name="Rodriguez-Romero J."/>
            <person name="Ruiz-Herrera J."/>
            <person name="Ruiz-Vazquez R."/>
            <person name="Sanz C."/>
            <person name="Schackwitz W."/>
            <person name="Schmutz J."/>
            <person name="Shahriari M."/>
            <person name="Shelest E."/>
            <person name="Silva-Franco F."/>
            <person name="Soanes D."/>
            <person name="Syed K."/>
            <person name="Tagua V.G."/>
            <person name="Talbot N.J."/>
            <person name="Thon M."/>
            <person name="De vries R.P."/>
            <person name="Wiebenga A."/>
            <person name="Yadav J.S."/>
            <person name="Braun E.L."/>
            <person name="Baker S."/>
            <person name="Garre V."/>
            <person name="Horwitz B."/>
            <person name="Torres-Martinez S."/>
            <person name="Idnurm A."/>
            <person name="Herrera-Estrella A."/>
            <person name="Gabaldon T."/>
            <person name="Grigoriev I.V."/>
        </authorList>
    </citation>
    <scope>NUCLEOTIDE SEQUENCE [LARGE SCALE GENOMIC DNA]</scope>
    <source>
        <strain evidence="2">NRRL 1555(-)</strain>
    </source>
</reference>
<evidence type="ECO:0000313" key="2">
    <source>
        <dbReference type="Proteomes" id="UP000077315"/>
    </source>
</evidence>
<dbReference type="VEuPathDB" id="FungiDB:PHYBLDRAFT_163609"/>